<dbReference type="Gene3D" id="3.20.20.70">
    <property type="entry name" value="Aldolase class I"/>
    <property type="match status" value="1"/>
</dbReference>
<dbReference type="EMBL" id="JAKOGI010000007">
    <property type="protein sequence ID" value="KAJ8451892.1"/>
    <property type="molecule type" value="Genomic_DNA"/>
</dbReference>
<protein>
    <recommendedName>
        <fullName evidence="7">NADH:flavin oxidoreductase/NADH oxidase N-terminal domain-containing protein</fullName>
    </recommendedName>
</protein>
<dbReference type="GO" id="GO:0005777">
    <property type="term" value="C:peroxisome"/>
    <property type="evidence" value="ECO:0007669"/>
    <property type="project" value="TreeGrafter"/>
</dbReference>
<dbReference type="FunFam" id="3.20.20.70:FF:000073">
    <property type="entry name" value="12-oxophytodienoate reductase 3"/>
    <property type="match status" value="1"/>
</dbReference>
<comment type="caution">
    <text evidence="8">The sequence shown here is derived from an EMBL/GenBank/DDBJ whole genome shotgun (WGS) entry which is preliminary data.</text>
</comment>
<reference evidence="8" key="1">
    <citation type="submission" date="2022-04" db="EMBL/GenBank/DDBJ databases">
        <title>Carnegiea gigantea Genome sequencing and assembly v2.</title>
        <authorList>
            <person name="Copetti D."/>
            <person name="Sanderson M.J."/>
            <person name="Burquez A."/>
            <person name="Wojciechowski M.F."/>
        </authorList>
    </citation>
    <scope>NUCLEOTIDE SEQUENCE</scope>
    <source>
        <strain evidence="8">SGP5-SGP5p</strain>
        <tissue evidence="8">Aerial part</tissue>
    </source>
</reference>
<proteinExistence type="inferred from homology"/>
<feature type="domain" description="NADH:flavin oxidoreductase/NADH oxidase N-terminal" evidence="7">
    <location>
        <begin position="12"/>
        <end position="352"/>
    </location>
</feature>
<dbReference type="OrthoDB" id="276546at2759"/>
<dbReference type="Pfam" id="PF00724">
    <property type="entry name" value="Oxidored_FMN"/>
    <property type="match status" value="1"/>
</dbReference>
<dbReference type="PANTHER" id="PTHR22893:SF112">
    <property type="entry name" value="12-OXOPHYTODIENOATE REDUCTASE 3"/>
    <property type="match status" value="1"/>
</dbReference>
<evidence type="ECO:0000256" key="3">
    <source>
        <dbReference type="ARBA" id="ARBA00022630"/>
    </source>
</evidence>
<comment type="similarity">
    <text evidence="2">Belongs to the NADH:flavin oxidoreductase/NADH oxidase family.</text>
</comment>
<evidence type="ECO:0000256" key="6">
    <source>
        <dbReference type="ARBA" id="ARBA00023002"/>
    </source>
</evidence>
<dbReference type="PANTHER" id="PTHR22893">
    <property type="entry name" value="NADH OXIDOREDUCTASE-RELATED"/>
    <property type="match status" value="1"/>
</dbReference>
<evidence type="ECO:0000313" key="8">
    <source>
        <dbReference type="EMBL" id="KAJ8451892.1"/>
    </source>
</evidence>
<keyword evidence="6" id="KW-0560">Oxidoreductase</keyword>
<dbReference type="AlphaFoldDB" id="A0A9Q1L0I0"/>
<evidence type="ECO:0000256" key="1">
    <source>
        <dbReference type="ARBA" id="ARBA00001917"/>
    </source>
</evidence>
<evidence type="ECO:0000256" key="5">
    <source>
        <dbReference type="ARBA" id="ARBA00022857"/>
    </source>
</evidence>
<dbReference type="Proteomes" id="UP001153076">
    <property type="component" value="Unassembled WGS sequence"/>
</dbReference>
<organism evidence="8 9">
    <name type="scientific">Carnegiea gigantea</name>
    <dbReference type="NCBI Taxonomy" id="171969"/>
    <lineage>
        <taxon>Eukaryota</taxon>
        <taxon>Viridiplantae</taxon>
        <taxon>Streptophyta</taxon>
        <taxon>Embryophyta</taxon>
        <taxon>Tracheophyta</taxon>
        <taxon>Spermatophyta</taxon>
        <taxon>Magnoliopsida</taxon>
        <taxon>eudicotyledons</taxon>
        <taxon>Gunneridae</taxon>
        <taxon>Pentapetalae</taxon>
        <taxon>Caryophyllales</taxon>
        <taxon>Cactineae</taxon>
        <taxon>Cactaceae</taxon>
        <taxon>Cactoideae</taxon>
        <taxon>Echinocereeae</taxon>
        <taxon>Carnegiea</taxon>
    </lineage>
</organism>
<evidence type="ECO:0000256" key="4">
    <source>
        <dbReference type="ARBA" id="ARBA00022643"/>
    </source>
</evidence>
<evidence type="ECO:0000313" key="9">
    <source>
        <dbReference type="Proteomes" id="UP001153076"/>
    </source>
</evidence>
<keyword evidence="9" id="KW-1185">Reference proteome</keyword>
<dbReference type="GO" id="GO:0031408">
    <property type="term" value="P:oxylipin biosynthetic process"/>
    <property type="evidence" value="ECO:0007669"/>
    <property type="project" value="TreeGrafter"/>
</dbReference>
<keyword evidence="5" id="KW-0521">NADP</keyword>
<sequence length="396" mass="43544">MGTNDEGGEMGLFSPLKMGKIELSHRVVMAPLTRCRALNGIPNQALIEYYSQRTSHGGLLISEGTFISPTAVGYPHCPGIYREDQVEAWKKVVDGVHSKGGFFFCQLWHAGRASHHVYQPGGAAPASSTNKPISNKWKILMPDGSFAEYSQPRALATSEIPEVVDQYCQAATNAIQSGFDGVEIHGGYGYLIDQFLKDGINDRGDEYGGSLENRSKFLVQVVEAVARDIGAKRVGVRISPTLYHQDAYDSDPLGLGLMVSKRLTELQIELGVKLAYLHIQAGTHSKGPNEEAAELVRALRRAYSGVLMVNGGYTRELGMKAVAHGAADLVSYGRLFVSNPDLVHRFKVNAPLNRYDAATFFTHDPGGEKREDLWSPYEMRKLRLSHRVVMAAMTRC</sequence>
<dbReference type="GO" id="GO:0009695">
    <property type="term" value="P:jasmonic acid biosynthetic process"/>
    <property type="evidence" value="ECO:0007669"/>
    <property type="project" value="TreeGrafter"/>
</dbReference>
<keyword evidence="3" id="KW-0285">Flavoprotein</keyword>
<dbReference type="CDD" id="cd02933">
    <property type="entry name" value="OYE_like_FMN"/>
    <property type="match status" value="1"/>
</dbReference>
<dbReference type="GO" id="GO:0010181">
    <property type="term" value="F:FMN binding"/>
    <property type="evidence" value="ECO:0007669"/>
    <property type="project" value="InterPro"/>
</dbReference>
<dbReference type="InterPro" id="IPR013785">
    <property type="entry name" value="Aldolase_TIM"/>
</dbReference>
<dbReference type="GO" id="GO:0016629">
    <property type="term" value="F:12-oxophytodienoate reductase activity"/>
    <property type="evidence" value="ECO:0007669"/>
    <property type="project" value="TreeGrafter"/>
</dbReference>
<name>A0A9Q1L0I0_9CARY</name>
<dbReference type="InterPro" id="IPR045247">
    <property type="entry name" value="Oye-like"/>
</dbReference>
<comment type="cofactor">
    <cofactor evidence="1">
        <name>FMN</name>
        <dbReference type="ChEBI" id="CHEBI:58210"/>
    </cofactor>
</comment>
<gene>
    <name evidence="8" type="ORF">Cgig2_007375</name>
</gene>
<dbReference type="SUPFAM" id="SSF51395">
    <property type="entry name" value="FMN-linked oxidoreductases"/>
    <property type="match status" value="1"/>
</dbReference>
<accession>A0A9Q1L0I0</accession>
<evidence type="ECO:0000259" key="7">
    <source>
        <dbReference type="Pfam" id="PF00724"/>
    </source>
</evidence>
<dbReference type="InterPro" id="IPR001155">
    <property type="entry name" value="OxRdtase_FMN_N"/>
</dbReference>
<evidence type="ECO:0000256" key="2">
    <source>
        <dbReference type="ARBA" id="ARBA00005979"/>
    </source>
</evidence>
<keyword evidence="4" id="KW-0288">FMN</keyword>